<dbReference type="InterPro" id="IPR057670">
    <property type="entry name" value="SH3_retrovirus"/>
</dbReference>
<accession>A0A6L2N990</accession>
<feature type="domain" description="Retroviral polymerase SH3-like" evidence="3">
    <location>
        <begin position="47"/>
        <end position="94"/>
    </location>
</feature>
<feature type="compositionally biased region" description="Basic and acidic residues" evidence="1">
    <location>
        <begin position="129"/>
        <end position="164"/>
    </location>
</feature>
<evidence type="ECO:0000259" key="2">
    <source>
        <dbReference type="Pfam" id="PF07727"/>
    </source>
</evidence>
<dbReference type="EMBL" id="BKCJ010008214">
    <property type="protein sequence ID" value="GEU81124.1"/>
    <property type="molecule type" value="Genomic_DNA"/>
</dbReference>
<dbReference type="Pfam" id="PF07727">
    <property type="entry name" value="RVT_2"/>
    <property type="match status" value="1"/>
</dbReference>
<feature type="domain" description="Reverse transcriptase Ty1/copia-type" evidence="2">
    <location>
        <begin position="322"/>
        <end position="419"/>
    </location>
</feature>
<feature type="region of interest" description="Disordered" evidence="1">
    <location>
        <begin position="125"/>
        <end position="174"/>
    </location>
</feature>
<comment type="caution">
    <text evidence="4">The sequence shown here is derived from an EMBL/GenBank/DDBJ whole genome shotgun (WGS) entry which is preliminary data.</text>
</comment>
<dbReference type="InterPro" id="IPR013103">
    <property type="entry name" value="RVT_2"/>
</dbReference>
<dbReference type="PANTHER" id="PTHR11439">
    <property type="entry name" value="GAG-POL-RELATED RETROTRANSPOSON"/>
    <property type="match status" value="1"/>
</dbReference>
<gene>
    <name evidence="4" type="ORF">Tci_053102</name>
</gene>
<organism evidence="4">
    <name type="scientific">Tanacetum cinerariifolium</name>
    <name type="common">Dalmatian daisy</name>
    <name type="synonym">Chrysanthemum cinerariifolium</name>
    <dbReference type="NCBI Taxonomy" id="118510"/>
    <lineage>
        <taxon>Eukaryota</taxon>
        <taxon>Viridiplantae</taxon>
        <taxon>Streptophyta</taxon>
        <taxon>Embryophyta</taxon>
        <taxon>Tracheophyta</taxon>
        <taxon>Spermatophyta</taxon>
        <taxon>Magnoliopsida</taxon>
        <taxon>eudicotyledons</taxon>
        <taxon>Gunneridae</taxon>
        <taxon>Pentapetalae</taxon>
        <taxon>asterids</taxon>
        <taxon>campanulids</taxon>
        <taxon>Asterales</taxon>
        <taxon>Asteraceae</taxon>
        <taxon>Asteroideae</taxon>
        <taxon>Anthemideae</taxon>
        <taxon>Anthemidinae</taxon>
        <taxon>Tanacetum</taxon>
    </lineage>
</organism>
<dbReference type="PANTHER" id="PTHR11439:SF509">
    <property type="entry name" value="RNA-DIRECTED DNA POLYMERASE"/>
    <property type="match status" value="1"/>
</dbReference>
<feature type="non-terminal residue" evidence="4">
    <location>
        <position position="1"/>
    </location>
</feature>
<evidence type="ECO:0000256" key="1">
    <source>
        <dbReference type="SAM" id="MobiDB-lite"/>
    </source>
</evidence>
<sequence>TKDETSGILKSFITRIENLVDRKVKVIRCDNGIEFKNREMNQFWEMKDHLGKFDGKADKGFFVGYSLNSKAFTVFNSRTRIVEENFHIRFSENTPNVVGSRSDWLFDIDARIRTINYEPIVAAFSQDPKSSHDDEYKPSNNDEKKVDEDPRKEDECNEQEKEDNVNSTNNVNTVSSTVDAARTNEDNELPFDPNMPALEDVSIFNFSNDDDDDDDIMADINNMDTTIQVSPILTIRIHKDHSLDQVIGDLHSATQTRQMSKNLEEHGFVCTIQQRTNHKDLQNCLFACFLSQEKPKKVIHALRDPSQIETMQEELLQFKLQNVWTLVDLPNGKRVIDTKWVFKNKKDERGIMIRNKARLVAQGHTQEGINYDDVFAPIARIETIRLFLAYKSFKDFVVYQMDVKSAFLYRKIKEEVYVYVKNASTPMETQKPLLKDEDGEKVDVNMYRLMIGSLMYLTSSRPDVMFAVCVCSIYQDNPNVLHLHAVKMIFRKPTRKVTQVPQPSETMENVTDEAIHKELGDSLVRAATTASSLEAE</sequence>
<protein>
    <submittedName>
        <fullName evidence="4">Putative ribonuclease H-like domain-containing protein</fullName>
    </submittedName>
</protein>
<evidence type="ECO:0000313" key="4">
    <source>
        <dbReference type="EMBL" id="GEU81124.1"/>
    </source>
</evidence>
<dbReference type="Pfam" id="PF25597">
    <property type="entry name" value="SH3_retrovirus"/>
    <property type="match status" value="1"/>
</dbReference>
<dbReference type="AlphaFoldDB" id="A0A6L2N990"/>
<reference evidence="4" key="1">
    <citation type="journal article" date="2019" name="Sci. Rep.">
        <title>Draft genome of Tanacetum cinerariifolium, the natural source of mosquito coil.</title>
        <authorList>
            <person name="Yamashiro T."/>
            <person name="Shiraishi A."/>
            <person name="Satake H."/>
            <person name="Nakayama K."/>
        </authorList>
    </citation>
    <scope>NUCLEOTIDE SEQUENCE</scope>
</reference>
<evidence type="ECO:0000259" key="3">
    <source>
        <dbReference type="Pfam" id="PF25597"/>
    </source>
</evidence>
<proteinExistence type="predicted"/>
<feature type="compositionally biased region" description="Low complexity" evidence="1">
    <location>
        <begin position="165"/>
        <end position="174"/>
    </location>
</feature>
<name>A0A6L2N990_TANCI</name>